<dbReference type="InterPro" id="IPR000538">
    <property type="entry name" value="Link_dom"/>
</dbReference>
<name>A0A6C0EYI1_9ZZZZ</name>
<keyword evidence="2" id="KW-0472">Membrane</keyword>
<dbReference type="Pfam" id="PF00193">
    <property type="entry name" value="Xlink"/>
    <property type="match status" value="1"/>
</dbReference>
<organism evidence="4">
    <name type="scientific">viral metagenome</name>
    <dbReference type="NCBI Taxonomy" id="1070528"/>
    <lineage>
        <taxon>unclassified sequences</taxon>
        <taxon>metagenomes</taxon>
        <taxon>organismal metagenomes</taxon>
    </lineage>
</organism>
<dbReference type="InterPro" id="IPR016187">
    <property type="entry name" value="CTDL_fold"/>
</dbReference>
<feature type="transmembrane region" description="Helical" evidence="2">
    <location>
        <begin position="12"/>
        <end position="33"/>
    </location>
</feature>
<keyword evidence="2" id="KW-1133">Transmembrane helix</keyword>
<protein>
    <recommendedName>
        <fullName evidence="3">Link domain-containing protein</fullName>
    </recommendedName>
</protein>
<feature type="domain" description="Link" evidence="3">
    <location>
        <begin position="95"/>
        <end position="194"/>
    </location>
</feature>
<accession>A0A6C0EYI1</accession>
<sequence length="243" mass="26067">MLPYQLPGEPNFLLIGISAVFGLFVIIIVYYIFISKNKNSNTYSKNVQEISQQGDRVVASPTNTGSLAKTAASVPINSGGIYNPKPTVTTSNTNPIQVFNIKENIYTLDDAPGVCGALGANVASMSQLIDAHKKGADWCNVGWTKDGLAAYPIQMSTWQTLQDNEPGNRNICGSPGINLVRNDPNLLYGVNCYGVKPNPKGNELIKGAIVSDKQAAINAKISQFQKNINNIGVVAFNADSWSA</sequence>
<evidence type="ECO:0000313" key="4">
    <source>
        <dbReference type="EMBL" id="QHT33832.1"/>
    </source>
</evidence>
<dbReference type="AlphaFoldDB" id="A0A6C0EYI1"/>
<dbReference type="EMBL" id="MN738979">
    <property type="protein sequence ID" value="QHT33832.1"/>
    <property type="molecule type" value="Genomic_DNA"/>
</dbReference>
<evidence type="ECO:0000256" key="2">
    <source>
        <dbReference type="SAM" id="Phobius"/>
    </source>
</evidence>
<keyword evidence="2" id="KW-0812">Transmembrane</keyword>
<keyword evidence="1" id="KW-1015">Disulfide bond</keyword>
<dbReference type="SMART" id="SM00445">
    <property type="entry name" value="LINK"/>
    <property type="match status" value="1"/>
</dbReference>
<dbReference type="InterPro" id="IPR016186">
    <property type="entry name" value="C-type_lectin-like/link_sf"/>
</dbReference>
<dbReference type="Gene3D" id="3.10.100.10">
    <property type="entry name" value="Mannose-Binding Protein A, subunit A"/>
    <property type="match status" value="1"/>
</dbReference>
<dbReference type="GO" id="GO:0007155">
    <property type="term" value="P:cell adhesion"/>
    <property type="evidence" value="ECO:0007669"/>
    <property type="project" value="InterPro"/>
</dbReference>
<reference evidence="4" key="1">
    <citation type="journal article" date="2020" name="Nature">
        <title>Giant virus diversity and host interactions through global metagenomics.</title>
        <authorList>
            <person name="Schulz F."/>
            <person name="Roux S."/>
            <person name="Paez-Espino D."/>
            <person name="Jungbluth S."/>
            <person name="Walsh D.A."/>
            <person name="Denef V.J."/>
            <person name="McMahon K.D."/>
            <person name="Konstantinidis K.T."/>
            <person name="Eloe-Fadrosh E.A."/>
            <person name="Kyrpides N.C."/>
            <person name="Woyke T."/>
        </authorList>
    </citation>
    <scope>NUCLEOTIDE SEQUENCE</scope>
    <source>
        <strain evidence="4">GVMAG-M-3300009161-52</strain>
    </source>
</reference>
<dbReference type="SUPFAM" id="SSF56436">
    <property type="entry name" value="C-type lectin-like"/>
    <property type="match status" value="1"/>
</dbReference>
<dbReference type="GO" id="GO:0005540">
    <property type="term" value="F:hyaluronic acid binding"/>
    <property type="evidence" value="ECO:0007669"/>
    <property type="project" value="InterPro"/>
</dbReference>
<evidence type="ECO:0000259" key="3">
    <source>
        <dbReference type="PROSITE" id="PS50963"/>
    </source>
</evidence>
<proteinExistence type="predicted"/>
<dbReference type="PROSITE" id="PS50963">
    <property type="entry name" value="LINK_2"/>
    <property type="match status" value="1"/>
</dbReference>
<evidence type="ECO:0000256" key="1">
    <source>
        <dbReference type="ARBA" id="ARBA00023157"/>
    </source>
</evidence>